<reference evidence="4 6" key="1">
    <citation type="journal article" date="2012" name="Nature">
        <title>Algal genomes reveal evolutionary mosaicism and the fate of nucleomorphs.</title>
        <authorList>
            <consortium name="DOE Joint Genome Institute"/>
            <person name="Curtis B.A."/>
            <person name="Tanifuji G."/>
            <person name="Burki F."/>
            <person name="Gruber A."/>
            <person name="Irimia M."/>
            <person name="Maruyama S."/>
            <person name="Arias M.C."/>
            <person name="Ball S.G."/>
            <person name="Gile G.H."/>
            <person name="Hirakawa Y."/>
            <person name="Hopkins J.F."/>
            <person name="Kuo A."/>
            <person name="Rensing S.A."/>
            <person name="Schmutz J."/>
            <person name="Symeonidi A."/>
            <person name="Elias M."/>
            <person name="Eveleigh R.J."/>
            <person name="Herman E.K."/>
            <person name="Klute M.J."/>
            <person name="Nakayama T."/>
            <person name="Obornik M."/>
            <person name="Reyes-Prieto A."/>
            <person name="Armbrust E.V."/>
            <person name="Aves S.J."/>
            <person name="Beiko R.G."/>
            <person name="Coutinho P."/>
            <person name="Dacks J.B."/>
            <person name="Durnford D.G."/>
            <person name="Fast N.M."/>
            <person name="Green B.R."/>
            <person name="Grisdale C.J."/>
            <person name="Hempel F."/>
            <person name="Henrissat B."/>
            <person name="Hoppner M.P."/>
            <person name="Ishida K."/>
            <person name="Kim E."/>
            <person name="Koreny L."/>
            <person name="Kroth P.G."/>
            <person name="Liu Y."/>
            <person name="Malik S.B."/>
            <person name="Maier U.G."/>
            <person name="McRose D."/>
            <person name="Mock T."/>
            <person name="Neilson J.A."/>
            <person name="Onodera N.T."/>
            <person name="Poole A.M."/>
            <person name="Pritham E.J."/>
            <person name="Richards T.A."/>
            <person name="Rocap G."/>
            <person name="Roy S.W."/>
            <person name="Sarai C."/>
            <person name="Schaack S."/>
            <person name="Shirato S."/>
            <person name="Slamovits C.H."/>
            <person name="Spencer D.F."/>
            <person name="Suzuki S."/>
            <person name="Worden A.Z."/>
            <person name="Zauner S."/>
            <person name="Barry K."/>
            <person name="Bell C."/>
            <person name="Bharti A.K."/>
            <person name="Crow J.A."/>
            <person name="Grimwood J."/>
            <person name="Kramer R."/>
            <person name="Lindquist E."/>
            <person name="Lucas S."/>
            <person name="Salamov A."/>
            <person name="McFadden G.I."/>
            <person name="Lane C.E."/>
            <person name="Keeling P.J."/>
            <person name="Gray M.W."/>
            <person name="Grigoriev I.V."/>
            <person name="Archibald J.M."/>
        </authorList>
    </citation>
    <scope>NUCLEOTIDE SEQUENCE</scope>
    <source>
        <strain evidence="4 6">CCMP2712</strain>
    </source>
</reference>
<evidence type="ECO:0000313" key="4">
    <source>
        <dbReference type="EMBL" id="EKX36327.1"/>
    </source>
</evidence>
<evidence type="ECO:0000256" key="1">
    <source>
        <dbReference type="SAM" id="MobiDB-lite"/>
    </source>
</evidence>
<keyword evidence="2" id="KW-0472">Membrane</keyword>
<keyword evidence="6" id="KW-1185">Reference proteome</keyword>
<reference evidence="5" key="3">
    <citation type="submission" date="2016-03" db="UniProtKB">
        <authorList>
            <consortium name="EnsemblProtists"/>
        </authorList>
    </citation>
    <scope>IDENTIFICATION</scope>
</reference>
<feature type="transmembrane region" description="Helical" evidence="2">
    <location>
        <begin position="403"/>
        <end position="422"/>
    </location>
</feature>
<dbReference type="PaxDb" id="55529-EKX36327"/>
<accession>L1IJR1</accession>
<evidence type="ECO:0000259" key="3">
    <source>
        <dbReference type="PROSITE" id="PS50003"/>
    </source>
</evidence>
<dbReference type="RefSeq" id="XP_005823307.1">
    <property type="nucleotide sequence ID" value="XM_005823250.1"/>
</dbReference>
<organism evidence="4">
    <name type="scientific">Guillardia theta (strain CCMP2712)</name>
    <name type="common">Cryptophyte</name>
    <dbReference type="NCBI Taxonomy" id="905079"/>
    <lineage>
        <taxon>Eukaryota</taxon>
        <taxon>Cryptophyceae</taxon>
        <taxon>Pyrenomonadales</taxon>
        <taxon>Geminigeraceae</taxon>
        <taxon>Guillardia</taxon>
    </lineage>
</organism>
<feature type="region of interest" description="Disordered" evidence="1">
    <location>
        <begin position="116"/>
        <end position="183"/>
    </location>
</feature>
<reference evidence="6" key="2">
    <citation type="submission" date="2012-11" db="EMBL/GenBank/DDBJ databases">
        <authorList>
            <person name="Kuo A."/>
            <person name="Curtis B.A."/>
            <person name="Tanifuji G."/>
            <person name="Burki F."/>
            <person name="Gruber A."/>
            <person name="Irimia M."/>
            <person name="Maruyama S."/>
            <person name="Arias M.C."/>
            <person name="Ball S.G."/>
            <person name="Gile G.H."/>
            <person name="Hirakawa Y."/>
            <person name="Hopkins J.F."/>
            <person name="Rensing S.A."/>
            <person name="Schmutz J."/>
            <person name="Symeonidi A."/>
            <person name="Elias M."/>
            <person name="Eveleigh R.J."/>
            <person name="Herman E.K."/>
            <person name="Klute M.J."/>
            <person name="Nakayama T."/>
            <person name="Obornik M."/>
            <person name="Reyes-Prieto A."/>
            <person name="Armbrust E.V."/>
            <person name="Aves S.J."/>
            <person name="Beiko R.G."/>
            <person name="Coutinho P."/>
            <person name="Dacks J.B."/>
            <person name="Durnford D.G."/>
            <person name="Fast N.M."/>
            <person name="Green B.R."/>
            <person name="Grisdale C."/>
            <person name="Hempe F."/>
            <person name="Henrissat B."/>
            <person name="Hoppner M.P."/>
            <person name="Ishida K.-I."/>
            <person name="Kim E."/>
            <person name="Koreny L."/>
            <person name="Kroth P.G."/>
            <person name="Liu Y."/>
            <person name="Malik S.-B."/>
            <person name="Maier U.G."/>
            <person name="McRose D."/>
            <person name="Mock T."/>
            <person name="Neilson J.A."/>
            <person name="Onodera N.T."/>
            <person name="Poole A.M."/>
            <person name="Pritham E.J."/>
            <person name="Richards T.A."/>
            <person name="Rocap G."/>
            <person name="Roy S.W."/>
            <person name="Sarai C."/>
            <person name="Schaack S."/>
            <person name="Shirato S."/>
            <person name="Slamovits C.H."/>
            <person name="Spencer D.F."/>
            <person name="Suzuki S."/>
            <person name="Worden A.Z."/>
            <person name="Zauner S."/>
            <person name="Barry K."/>
            <person name="Bell C."/>
            <person name="Bharti A.K."/>
            <person name="Crow J.A."/>
            <person name="Grimwood J."/>
            <person name="Kramer R."/>
            <person name="Lindquist E."/>
            <person name="Lucas S."/>
            <person name="Salamov A."/>
            <person name="McFadden G.I."/>
            <person name="Lane C.E."/>
            <person name="Keeling P.J."/>
            <person name="Gray M.W."/>
            <person name="Grigoriev I.V."/>
            <person name="Archibald J.M."/>
        </authorList>
    </citation>
    <scope>NUCLEOTIDE SEQUENCE</scope>
    <source>
        <strain evidence="6">CCMP2712</strain>
    </source>
</reference>
<keyword evidence="2" id="KW-0812">Transmembrane</keyword>
<dbReference type="GeneID" id="17293025"/>
<proteinExistence type="predicted"/>
<gene>
    <name evidence="4" type="ORF">GUITHDRAFT_117555</name>
</gene>
<feature type="transmembrane region" description="Helical" evidence="2">
    <location>
        <begin position="322"/>
        <end position="345"/>
    </location>
</feature>
<evidence type="ECO:0000313" key="5">
    <source>
        <dbReference type="EnsemblProtists" id="EKX36327"/>
    </source>
</evidence>
<dbReference type="EnsemblProtists" id="EKX36327">
    <property type="protein sequence ID" value="EKX36327"/>
    <property type="gene ID" value="GUITHDRAFT_117555"/>
</dbReference>
<sequence>MSTDSLQEELGEWTRSLDTLVDAEASAGREIGVEQVASDVVGWVKDIGKEVTSAASRKISPQLNLRRFQARELSERVDYRPRHRSWRSLAHPTAVSYAKQVLSWFGYSSKAASARTRSEEHALHHASHRHKHVGDEEGIHDEPNAPHEDLAATGKEDHTRTSCAASLRERNMKESSNLKSRHVHVRHIRPTSATCGLTSSPEWQKSVACLLYYLFQGTILISFVTDNVREVTSLRSEQKQIMLVMLLLSVGNFFSSTTTPKSHILLVLFRALCDIANILHAVILTLLCIWSDGMRADDSEIARWFLRSPSNAKLLMLPEEHVGAVLGIVNLLFGLLRGLILLSLIPANTQLGRTCEMKDLSASSCCGHATFSSWSSCHVLTSALFIAIVNLAAPTQRRLRAPLLAMISTSLWSLAVAAGGIIMGSSSLPWPGIPFFSALSVISLLMSKHLV</sequence>
<evidence type="ECO:0000256" key="2">
    <source>
        <dbReference type="SAM" id="Phobius"/>
    </source>
</evidence>
<evidence type="ECO:0000313" key="6">
    <source>
        <dbReference type="Proteomes" id="UP000011087"/>
    </source>
</evidence>
<dbReference type="Proteomes" id="UP000011087">
    <property type="component" value="Unassembled WGS sequence"/>
</dbReference>
<dbReference type="KEGG" id="gtt:GUITHDRAFT_117555"/>
<dbReference type="AlphaFoldDB" id="L1IJR1"/>
<feature type="domain" description="PH" evidence="3">
    <location>
        <begin position="1"/>
        <end position="22"/>
    </location>
</feature>
<protein>
    <recommendedName>
        <fullName evidence="3">PH domain-containing protein</fullName>
    </recommendedName>
</protein>
<dbReference type="PROSITE" id="PS50003">
    <property type="entry name" value="PH_DOMAIN"/>
    <property type="match status" value="1"/>
</dbReference>
<keyword evidence="2" id="KW-1133">Transmembrane helix</keyword>
<dbReference type="EMBL" id="JH993076">
    <property type="protein sequence ID" value="EKX36327.1"/>
    <property type="molecule type" value="Genomic_DNA"/>
</dbReference>
<feature type="compositionally biased region" description="Basic and acidic residues" evidence="1">
    <location>
        <begin position="133"/>
        <end position="160"/>
    </location>
</feature>
<dbReference type="HOGENOM" id="CLU_607567_0_0_1"/>
<dbReference type="InterPro" id="IPR001849">
    <property type="entry name" value="PH_domain"/>
</dbReference>
<feature type="transmembrane region" description="Helical" evidence="2">
    <location>
        <begin position="428"/>
        <end position="446"/>
    </location>
</feature>
<name>L1IJR1_GUITC</name>